<dbReference type="Gene3D" id="3.30.70.100">
    <property type="match status" value="2"/>
</dbReference>
<proteinExistence type="predicted"/>
<gene>
    <name evidence="2" type="ORF">GCM10010274_55440</name>
</gene>
<dbReference type="AlphaFoldDB" id="A0A918M6H7"/>
<protein>
    <recommendedName>
        <fullName evidence="1">ABM domain-containing protein</fullName>
    </recommendedName>
</protein>
<evidence type="ECO:0000259" key="1">
    <source>
        <dbReference type="Pfam" id="PF03992"/>
    </source>
</evidence>
<sequence>MPDRSLHKPVAVINRFEVKGDAATFERLFREHSQFLRRRDDFDFLVTVRLVERPDVYAHIGHWSTLRGFLDTVNDETFQLHVKELGPLVDAEADQAVSVARVLRENAVVGAENVVLTRVTVREDPYAFERGYAEMNEHFATLGGFGGSDLLRSTLVPGRYTGLQWWRNTADCDRALGSAEYRALRHALGRRADIEVDRTRHVAYERVIG</sequence>
<evidence type="ECO:0000313" key="2">
    <source>
        <dbReference type="EMBL" id="GGU59377.1"/>
    </source>
</evidence>
<dbReference type="EMBL" id="BMTP01000017">
    <property type="protein sequence ID" value="GGU59377.1"/>
    <property type="molecule type" value="Genomic_DNA"/>
</dbReference>
<dbReference type="Proteomes" id="UP000636661">
    <property type="component" value="Unassembled WGS sequence"/>
</dbReference>
<name>A0A918M6H7_9ACTN</name>
<dbReference type="SUPFAM" id="SSF54909">
    <property type="entry name" value="Dimeric alpha+beta barrel"/>
    <property type="match status" value="2"/>
</dbReference>
<dbReference type="RefSeq" id="WP_189554012.1">
    <property type="nucleotide sequence ID" value="NZ_BMTP01000017.1"/>
</dbReference>
<dbReference type="InterPro" id="IPR007138">
    <property type="entry name" value="ABM_dom"/>
</dbReference>
<comment type="caution">
    <text evidence="2">The sequence shown here is derived from an EMBL/GenBank/DDBJ whole genome shotgun (WGS) entry which is preliminary data.</text>
</comment>
<organism evidence="2 3">
    <name type="scientific">Streptomyces lavendofoliae</name>
    <dbReference type="NCBI Taxonomy" id="67314"/>
    <lineage>
        <taxon>Bacteria</taxon>
        <taxon>Bacillati</taxon>
        <taxon>Actinomycetota</taxon>
        <taxon>Actinomycetes</taxon>
        <taxon>Kitasatosporales</taxon>
        <taxon>Streptomycetaceae</taxon>
        <taxon>Streptomyces</taxon>
    </lineage>
</organism>
<dbReference type="Pfam" id="PF03992">
    <property type="entry name" value="ABM"/>
    <property type="match status" value="1"/>
</dbReference>
<reference evidence="2" key="1">
    <citation type="journal article" date="2014" name="Int. J. Syst. Evol. Microbiol.">
        <title>Complete genome sequence of Corynebacterium casei LMG S-19264T (=DSM 44701T), isolated from a smear-ripened cheese.</title>
        <authorList>
            <consortium name="US DOE Joint Genome Institute (JGI-PGF)"/>
            <person name="Walter F."/>
            <person name="Albersmeier A."/>
            <person name="Kalinowski J."/>
            <person name="Ruckert C."/>
        </authorList>
    </citation>
    <scope>NUCLEOTIDE SEQUENCE</scope>
    <source>
        <strain evidence="2">JCM 4391</strain>
    </source>
</reference>
<feature type="domain" description="ABM" evidence="1">
    <location>
        <begin position="127"/>
        <end position="185"/>
    </location>
</feature>
<evidence type="ECO:0000313" key="3">
    <source>
        <dbReference type="Proteomes" id="UP000636661"/>
    </source>
</evidence>
<keyword evidence="3" id="KW-1185">Reference proteome</keyword>
<dbReference type="InterPro" id="IPR011008">
    <property type="entry name" value="Dimeric_a/b-barrel"/>
</dbReference>
<accession>A0A918M6H7</accession>
<reference evidence="2" key="2">
    <citation type="submission" date="2020-09" db="EMBL/GenBank/DDBJ databases">
        <authorList>
            <person name="Sun Q."/>
            <person name="Ohkuma M."/>
        </authorList>
    </citation>
    <scope>NUCLEOTIDE SEQUENCE</scope>
    <source>
        <strain evidence="2">JCM 4391</strain>
    </source>
</reference>